<dbReference type="AlphaFoldDB" id="A0A6A8AE93"/>
<evidence type="ECO:0000313" key="3">
    <source>
        <dbReference type="EMBL" id="MQY49645.1"/>
    </source>
</evidence>
<dbReference type="Proteomes" id="UP000435138">
    <property type="component" value="Unassembled WGS sequence"/>
</dbReference>
<reference evidence="3 4" key="1">
    <citation type="submission" date="2019-11" db="EMBL/GenBank/DDBJ databases">
        <title>Genome analysis of Rhizobacterium cereale a novel genus and species isolated from maize roots in North Spain.</title>
        <authorList>
            <person name="Menendez E."/>
            <person name="Flores-Felix J.D."/>
            <person name="Ramirez-Bahena M.-H."/>
            <person name="Igual J.M."/>
            <person name="Garcia-Fraile P."/>
            <person name="Peix A."/>
            <person name="Velazquez E."/>
        </authorList>
    </citation>
    <scope>NUCLEOTIDE SEQUENCE [LARGE SCALE GENOMIC DNA]</scope>
    <source>
        <strain evidence="3 4">RZME27</strain>
    </source>
</reference>
<keyword evidence="1" id="KW-0732">Signal</keyword>
<dbReference type="EMBL" id="WIXI01000051">
    <property type="protein sequence ID" value="MQY49645.1"/>
    <property type="molecule type" value="Genomic_DNA"/>
</dbReference>
<evidence type="ECO:0000313" key="4">
    <source>
        <dbReference type="Proteomes" id="UP000435138"/>
    </source>
</evidence>
<comment type="caution">
    <text evidence="3">The sequence shown here is derived from an EMBL/GenBank/DDBJ whole genome shotgun (WGS) entry which is preliminary data.</text>
</comment>
<organism evidence="3 4">
    <name type="scientific">Endobacterium cereale</name>
    <dbReference type="NCBI Taxonomy" id="2663029"/>
    <lineage>
        <taxon>Bacteria</taxon>
        <taxon>Pseudomonadati</taxon>
        <taxon>Pseudomonadota</taxon>
        <taxon>Alphaproteobacteria</taxon>
        <taxon>Hyphomicrobiales</taxon>
        <taxon>Rhizobiaceae</taxon>
        <taxon>Endobacterium</taxon>
    </lineage>
</organism>
<accession>A0A6A8AE93</accession>
<protein>
    <submittedName>
        <fullName evidence="3">PQQ-dependent sugar dehydrogenase</fullName>
    </submittedName>
</protein>
<dbReference type="Pfam" id="PF07995">
    <property type="entry name" value="GSDH"/>
    <property type="match status" value="1"/>
</dbReference>
<name>A0A6A8AE93_9HYPH</name>
<keyword evidence="4" id="KW-1185">Reference proteome</keyword>
<dbReference type="RefSeq" id="WP_153359620.1">
    <property type="nucleotide sequence ID" value="NZ_JAYKOO010000001.1"/>
</dbReference>
<dbReference type="PANTHER" id="PTHR19328:SF75">
    <property type="entry name" value="ALDOSE SUGAR DEHYDROGENASE YLII"/>
    <property type="match status" value="1"/>
</dbReference>
<feature type="chain" id="PRO_5025341019" evidence="1">
    <location>
        <begin position="25"/>
        <end position="407"/>
    </location>
</feature>
<dbReference type="PANTHER" id="PTHR19328">
    <property type="entry name" value="HEDGEHOG-INTERACTING PROTEIN"/>
    <property type="match status" value="1"/>
</dbReference>
<sequence>MTRLTRLLTGTILATAVLAGPALAQSAAKPAETKAANAPDQKPAFANQTRAPQPAQMPKITTETVAEDLPHLWSMEFLPDGRMLVTAKEGDMHIISQEGKAGPAIKNVPEVLSGGQGGLLDVALSPDYETSGKIYFSFSEQREDGNGTSVASAKLVPDDAGGGTLEDVKVVFQQMPSYDGNKHFGSRLVFGPQGELYVTVGERSDPEPRVQAQELSSGLGKVFRIDAEGKALADNPFVSTENARPEIWSLGHRNLQAATLDGQGRLWTVEHGPKGGDELNRPEAGKNYGWPEVTYGVEYSGSAVGGGITAKAETEQPVYYWDPVIAPSGMAFYDGDAIPEWKGAFLVGGLVSQGVVVLHMDGDKVAHEERVPLDARIRDVKVGPDGAVYAVTESRGGSSTIVKLTKA</sequence>
<dbReference type="Gene3D" id="2.120.10.30">
    <property type="entry name" value="TolB, C-terminal domain"/>
    <property type="match status" value="1"/>
</dbReference>
<dbReference type="InterPro" id="IPR012938">
    <property type="entry name" value="Glc/Sorbosone_DH"/>
</dbReference>
<gene>
    <name evidence="3" type="ORF">GAO09_26825</name>
</gene>
<dbReference type="InterPro" id="IPR011041">
    <property type="entry name" value="Quinoprot_gluc/sorb_DH_b-prop"/>
</dbReference>
<proteinExistence type="predicted"/>
<evidence type="ECO:0000256" key="1">
    <source>
        <dbReference type="SAM" id="SignalP"/>
    </source>
</evidence>
<feature type="domain" description="Glucose/Sorbosone dehydrogenase" evidence="2">
    <location>
        <begin position="70"/>
        <end position="398"/>
    </location>
</feature>
<dbReference type="InterPro" id="IPR011042">
    <property type="entry name" value="6-blade_b-propeller_TolB-like"/>
</dbReference>
<dbReference type="SUPFAM" id="SSF50952">
    <property type="entry name" value="Soluble quinoprotein glucose dehydrogenase"/>
    <property type="match status" value="1"/>
</dbReference>
<evidence type="ECO:0000259" key="2">
    <source>
        <dbReference type="Pfam" id="PF07995"/>
    </source>
</evidence>
<feature type="signal peptide" evidence="1">
    <location>
        <begin position="1"/>
        <end position="24"/>
    </location>
</feature>